<proteinExistence type="predicted"/>
<name>A0ABQ9ZXF8_9CRUS</name>
<dbReference type="EMBL" id="JAOYFB010000005">
    <property type="protein sequence ID" value="KAK4017229.1"/>
    <property type="molecule type" value="Genomic_DNA"/>
</dbReference>
<sequence>MVVVELALFYSNTANLVRLGEKCMKYTKTSSHKQADYNPSGLRETNLEFQEVHFNDMTTKIDNLLNSD</sequence>
<dbReference type="Proteomes" id="UP001234178">
    <property type="component" value="Unassembled WGS sequence"/>
</dbReference>
<protein>
    <submittedName>
        <fullName evidence="1">Uncharacterized protein</fullName>
    </submittedName>
</protein>
<evidence type="ECO:0000313" key="1">
    <source>
        <dbReference type="EMBL" id="KAK4017229.1"/>
    </source>
</evidence>
<organism evidence="1 2">
    <name type="scientific">Daphnia magna</name>
    <dbReference type="NCBI Taxonomy" id="35525"/>
    <lineage>
        <taxon>Eukaryota</taxon>
        <taxon>Metazoa</taxon>
        <taxon>Ecdysozoa</taxon>
        <taxon>Arthropoda</taxon>
        <taxon>Crustacea</taxon>
        <taxon>Branchiopoda</taxon>
        <taxon>Diplostraca</taxon>
        <taxon>Cladocera</taxon>
        <taxon>Anomopoda</taxon>
        <taxon>Daphniidae</taxon>
        <taxon>Daphnia</taxon>
    </lineage>
</organism>
<comment type="caution">
    <text evidence="1">The sequence shown here is derived from an EMBL/GenBank/DDBJ whole genome shotgun (WGS) entry which is preliminary data.</text>
</comment>
<evidence type="ECO:0000313" key="2">
    <source>
        <dbReference type="Proteomes" id="UP001234178"/>
    </source>
</evidence>
<gene>
    <name evidence="1" type="ORF">OUZ56_032177</name>
</gene>
<reference evidence="1 2" key="1">
    <citation type="journal article" date="2023" name="Nucleic Acids Res.">
        <title>The hologenome of Daphnia magna reveals possible DNA methylation and microbiome-mediated evolution of the host genome.</title>
        <authorList>
            <person name="Chaturvedi A."/>
            <person name="Li X."/>
            <person name="Dhandapani V."/>
            <person name="Marshall H."/>
            <person name="Kissane S."/>
            <person name="Cuenca-Cambronero M."/>
            <person name="Asole G."/>
            <person name="Calvet F."/>
            <person name="Ruiz-Romero M."/>
            <person name="Marangio P."/>
            <person name="Guigo R."/>
            <person name="Rago D."/>
            <person name="Mirbahai L."/>
            <person name="Eastwood N."/>
            <person name="Colbourne J.K."/>
            <person name="Zhou J."/>
            <person name="Mallon E."/>
            <person name="Orsini L."/>
        </authorList>
    </citation>
    <scope>NUCLEOTIDE SEQUENCE [LARGE SCALE GENOMIC DNA]</scope>
    <source>
        <strain evidence="1">LRV0_1</strain>
    </source>
</reference>
<accession>A0ABQ9ZXF8</accession>
<keyword evidence="2" id="KW-1185">Reference proteome</keyword>